<dbReference type="InterPro" id="IPR043128">
    <property type="entry name" value="Rev_trsase/Diguanyl_cyclase"/>
</dbReference>
<dbReference type="SUPFAM" id="SSF141868">
    <property type="entry name" value="EAL domain-like"/>
    <property type="match status" value="1"/>
</dbReference>
<dbReference type="InterPro" id="IPR050706">
    <property type="entry name" value="Cyclic-di-GMP_PDE-like"/>
</dbReference>
<dbReference type="PANTHER" id="PTHR33121:SF70">
    <property type="entry name" value="SIGNALING PROTEIN YKOW"/>
    <property type="match status" value="1"/>
</dbReference>
<dbReference type="CDD" id="cd01948">
    <property type="entry name" value="EAL"/>
    <property type="match status" value="1"/>
</dbReference>
<dbReference type="InterPro" id="IPR029787">
    <property type="entry name" value="Nucleotide_cyclase"/>
</dbReference>
<name>A0ABM8WJJ8_9BURK</name>
<accession>A0ABM8WJJ8</accession>
<evidence type="ECO:0000313" key="3">
    <source>
        <dbReference type="Proteomes" id="UP000706525"/>
    </source>
</evidence>
<dbReference type="EMBL" id="CAJZAG010000002">
    <property type="protein sequence ID" value="CAG9167567.1"/>
    <property type="molecule type" value="Genomic_DNA"/>
</dbReference>
<sequence>MHRPRVNTTNGRTFPLIDEKQQQAAANARQLTRFRLFRHALPYDAACSNLAVAASPRTMQPAAFIAALDAHRAAVGTAHPLAVLVIRLDRFQNVCETIGLERAQRLRACVEARVAGVASMPAAMLWLGPADLGAACVLSDANDANDAAPDATAISGSIAAALGRPFVIDGYELFLSCSIGTALDHPESATERNLQLAFDAMLQVYRRGGDGIGNATTPSAPRLAALLAALPEAMARGELSLQLQPRAMFGTAEVSGYTVRSRWQHALFGRVAPQDFLPVAEALGMMHEMGRWLLQTLLPLLSATEAVAPVQFTLLASSAQLHGNETVDLLRRSVEAFNVPRGRLCIEVPADMVPDDPMAARKAALLREFGVHVALGDFTNTPAALRALERLRPDAVTLDARHVGPTAHGNAEDAESLRAACALARQSGAVVWAKGVETRRQLELVRDWGCHGMQGYLLAQPFPAHWLAQTHGAIAARARQLLGPAGS</sequence>
<dbReference type="Gene3D" id="3.30.70.270">
    <property type="match status" value="1"/>
</dbReference>
<dbReference type="PANTHER" id="PTHR33121">
    <property type="entry name" value="CYCLIC DI-GMP PHOSPHODIESTERASE PDEF"/>
    <property type="match status" value="1"/>
</dbReference>
<dbReference type="RefSeq" id="WP_223983782.1">
    <property type="nucleotide sequence ID" value="NZ_CAJZAG010000002.1"/>
</dbReference>
<feature type="domain" description="EAL" evidence="1">
    <location>
        <begin position="223"/>
        <end position="475"/>
    </location>
</feature>
<organism evidence="2 3">
    <name type="scientific">Cupriavidus pampae</name>
    <dbReference type="NCBI Taxonomy" id="659251"/>
    <lineage>
        <taxon>Bacteria</taxon>
        <taxon>Pseudomonadati</taxon>
        <taxon>Pseudomonadota</taxon>
        <taxon>Betaproteobacteria</taxon>
        <taxon>Burkholderiales</taxon>
        <taxon>Burkholderiaceae</taxon>
        <taxon>Cupriavidus</taxon>
    </lineage>
</organism>
<dbReference type="Gene3D" id="3.20.20.450">
    <property type="entry name" value="EAL domain"/>
    <property type="match status" value="1"/>
</dbReference>
<protein>
    <recommendedName>
        <fullName evidence="1">EAL domain-containing protein</fullName>
    </recommendedName>
</protein>
<dbReference type="Proteomes" id="UP000706525">
    <property type="component" value="Unassembled WGS sequence"/>
</dbReference>
<dbReference type="Pfam" id="PF00563">
    <property type="entry name" value="EAL"/>
    <property type="match status" value="1"/>
</dbReference>
<comment type="caution">
    <text evidence="2">The sequence shown here is derived from an EMBL/GenBank/DDBJ whole genome shotgun (WGS) entry which is preliminary data.</text>
</comment>
<reference evidence="2 3" key="1">
    <citation type="submission" date="2021-08" db="EMBL/GenBank/DDBJ databases">
        <authorList>
            <person name="Peeters C."/>
        </authorList>
    </citation>
    <scope>NUCLEOTIDE SEQUENCE [LARGE SCALE GENOMIC DNA]</scope>
    <source>
        <strain evidence="2 3">LMG 32289</strain>
    </source>
</reference>
<evidence type="ECO:0000313" key="2">
    <source>
        <dbReference type="EMBL" id="CAG9167567.1"/>
    </source>
</evidence>
<dbReference type="InterPro" id="IPR001633">
    <property type="entry name" value="EAL_dom"/>
</dbReference>
<dbReference type="PROSITE" id="PS50883">
    <property type="entry name" value="EAL"/>
    <property type="match status" value="1"/>
</dbReference>
<evidence type="ECO:0000259" key="1">
    <source>
        <dbReference type="PROSITE" id="PS50883"/>
    </source>
</evidence>
<gene>
    <name evidence="2" type="ORF">LMG32289_01423</name>
</gene>
<dbReference type="SUPFAM" id="SSF55073">
    <property type="entry name" value="Nucleotide cyclase"/>
    <property type="match status" value="1"/>
</dbReference>
<dbReference type="SMART" id="SM00052">
    <property type="entry name" value="EAL"/>
    <property type="match status" value="1"/>
</dbReference>
<keyword evidence="3" id="KW-1185">Reference proteome</keyword>
<dbReference type="InterPro" id="IPR035919">
    <property type="entry name" value="EAL_sf"/>
</dbReference>
<proteinExistence type="predicted"/>